<evidence type="ECO:0000313" key="4">
    <source>
        <dbReference type="Proteomes" id="UP000801492"/>
    </source>
</evidence>
<keyword evidence="4" id="KW-1185">Reference proteome</keyword>
<feature type="region of interest" description="Disordered" evidence="1">
    <location>
        <begin position="87"/>
        <end position="106"/>
    </location>
</feature>
<dbReference type="Proteomes" id="UP000801492">
    <property type="component" value="Unassembled WGS sequence"/>
</dbReference>
<sequence>MLTETTQSPNNVTTTTTETTPIIHPVLKNDLKFLIIPLIVMVVVMVLSALVYLMAKRRRSEFVRENLMRLYEFDSNENEWDIPLMNSGEENYGSLNNYSDYSATSL</sequence>
<keyword evidence="2" id="KW-1133">Transmembrane helix</keyword>
<feature type="transmembrane region" description="Helical" evidence="2">
    <location>
        <begin position="34"/>
        <end position="55"/>
    </location>
</feature>
<name>A0A8K0D4R1_IGNLU</name>
<comment type="caution">
    <text evidence="3">The sequence shown here is derived from an EMBL/GenBank/DDBJ whole genome shotgun (WGS) entry which is preliminary data.</text>
</comment>
<gene>
    <name evidence="3" type="ORF">ILUMI_09618</name>
</gene>
<accession>A0A8K0D4R1</accession>
<evidence type="ECO:0000256" key="2">
    <source>
        <dbReference type="SAM" id="Phobius"/>
    </source>
</evidence>
<proteinExistence type="predicted"/>
<dbReference type="EMBL" id="VTPC01004935">
    <property type="protein sequence ID" value="KAF2896568.1"/>
    <property type="molecule type" value="Genomic_DNA"/>
</dbReference>
<evidence type="ECO:0000256" key="1">
    <source>
        <dbReference type="SAM" id="MobiDB-lite"/>
    </source>
</evidence>
<dbReference type="AlphaFoldDB" id="A0A8K0D4R1"/>
<reference evidence="3" key="1">
    <citation type="submission" date="2019-08" db="EMBL/GenBank/DDBJ databases">
        <title>The genome of the North American firefly Photinus pyralis.</title>
        <authorList>
            <consortium name="Photinus pyralis genome working group"/>
            <person name="Fallon T.R."/>
            <person name="Sander Lower S.E."/>
            <person name="Weng J.-K."/>
        </authorList>
    </citation>
    <scope>NUCLEOTIDE SEQUENCE</scope>
    <source>
        <strain evidence="3">TRF0915ILg1</strain>
        <tissue evidence="3">Whole body</tissue>
    </source>
</reference>
<dbReference type="OrthoDB" id="6381603at2759"/>
<evidence type="ECO:0000313" key="3">
    <source>
        <dbReference type="EMBL" id="KAF2896568.1"/>
    </source>
</evidence>
<feature type="compositionally biased region" description="Polar residues" evidence="1">
    <location>
        <begin position="93"/>
        <end position="106"/>
    </location>
</feature>
<protein>
    <submittedName>
        <fullName evidence="3">Uncharacterized protein</fullName>
    </submittedName>
</protein>
<keyword evidence="2" id="KW-0812">Transmembrane</keyword>
<organism evidence="3 4">
    <name type="scientific">Ignelater luminosus</name>
    <name type="common">Cucubano</name>
    <name type="synonym">Pyrophorus luminosus</name>
    <dbReference type="NCBI Taxonomy" id="2038154"/>
    <lineage>
        <taxon>Eukaryota</taxon>
        <taxon>Metazoa</taxon>
        <taxon>Ecdysozoa</taxon>
        <taxon>Arthropoda</taxon>
        <taxon>Hexapoda</taxon>
        <taxon>Insecta</taxon>
        <taxon>Pterygota</taxon>
        <taxon>Neoptera</taxon>
        <taxon>Endopterygota</taxon>
        <taxon>Coleoptera</taxon>
        <taxon>Polyphaga</taxon>
        <taxon>Elateriformia</taxon>
        <taxon>Elateroidea</taxon>
        <taxon>Elateridae</taxon>
        <taxon>Agrypninae</taxon>
        <taxon>Pyrophorini</taxon>
        <taxon>Ignelater</taxon>
    </lineage>
</organism>
<keyword evidence="2" id="KW-0472">Membrane</keyword>